<comment type="similarity">
    <text evidence="2 9">Belongs to the exportin family.</text>
</comment>
<evidence type="ECO:0000256" key="7">
    <source>
        <dbReference type="ARBA" id="ARBA00022884"/>
    </source>
</evidence>
<keyword evidence="12" id="KW-1185">Reference proteome</keyword>
<evidence type="ECO:0000256" key="8">
    <source>
        <dbReference type="ARBA" id="ARBA00023242"/>
    </source>
</evidence>
<dbReference type="PANTHER" id="PTHR15952:SF11">
    <property type="entry name" value="EXPORTIN-T"/>
    <property type="match status" value="1"/>
</dbReference>
<dbReference type="InterPro" id="IPR001494">
    <property type="entry name" value="Importin-beta_N"/>
</dbReference>
<evidence type="ECO:0000313" key="12">
    <source>
        <dbReference type="Proteomes" id="UP001212152"/>
    </source>
</evidence>
<dbReference type="InterPro" id="IPR045546">
    <property type="entry name" value="Exportin-T_C"/>
</dbReference>
<accession>A0AAD5TM60</accession>
<dbReference type="Pfam" id="PF08389">
    <property type="entry name" value="Xpo1"/>
    <property type="match status" value="1"/>
</dbReference>
<evidence type="ECO:0000256" key="4">
    <source>
        <dbReference type="ARBA" id="ARBA00022448"/>
    </source>
</evidence>
<dbReference type="AlphaFoldDB" id="A0AAD5TM60"/>
<dbReference type="InterPro" id="IPR011989">
    <property type="entry name" value="ARM-like"/>
</dbReference>
<proteinExistence type="inferred from homology"/>
<dbReference type="GO" id="GO:0071528">
    <property type="term" value="P:tRNA re-export from nucleus"/>
    <property type="evidence" value="ECO:0007669"/>
    <property type="project" value="UniProtKB-UniRule"/>
</dbReference>
<reference evidence="11" key="1">
    <citation type="submission" date="2020-05" db="EMBL/GenBank/DDBJ databases">
        <title>Phylogenomic resolution of chytrid fungi.</title>
        <authorList>
            <person name="Stajich J.E."/>
            <person name="Amses K."/>
            <person name="Simmons R."/>
            <person name="Seto K."/>
            <person name="Myers J."/>
            <person name="Bonds A."/>
            <person name="Quandt C.A."/>
            <person name="Barry K."/>
            <person name="Liu P."/>
            <person name="Grigoriev I."/>
            <person name="Longcore J.E."/>
            <person name="James T.Y."/>
        </authorList>
    </citation>
    <scope>NUCLEOTIDE SEQUENCE</scope>
    <source>
        <strain evidence="11">JEL0379</strain>
    </source>
</reference>
<dbReference type="GO" id="GO:0006886">
    <property type="term" value="P:intracellular protein transport"/>
    <property type="evidence" value="ECO:0007669"/>
    <property type="project" value="InterPro"/>
</dbReference>
<evidence type="ECO:0000256" key="2">
    <source>
        <dbReference type="ARBA" id="ARBA00009466"/>
    </source>
</evidence>
<keyword evidence="7 9" id="KW-0694">RNA-binding</keyword>
<evidence type="ECO:0000256" key="1">
    <source>
        <dbReference type="ARBA" id="ARBA00004496"/>
    </source>
</evidence>
<dbReference type="Gene3D" id="1.25.10.10">
    <property type="entry name" value="Leucine-rich Repeat Variant"/>
    <property type="match status" value="1"/>
</dbReference>
<dbReference type="InterPro" id="IPR016024">
    <property type="entry name" value="ARM-type_fold"/>
</dbReference>
<evidence type="ECO:0000256" key="9">
    <source>
        <dbReference type="RuleBase" id="RU366037"/>
    </source>
</evidence>
<sequence>MEENLERATAVLYDQHANPTLHAQATAFCTEIQNSPEGWQICLKLFVREPASTDIARFFCLQTLEDLLRRRYASLSSNHRIFLRQTLWNYLTQLMNPAEKVFIRNKFVQAVVLLFANQYPSEWPSFFDDLLSLIRGQASAERQALMVDSFLRISHAIDDEVANQMIARDPKETARNTLIKDAMRETANVQLTETWREILMSSYQSSAETADACLRLFARYVSWIDINLVVSESFIAALYQFLGQESLRSAACDCLTEIVGKGMLPLDKLNLVQALNVTSVLEGLDSEDLDFSEQVGRLINVFGLELCQIWDATAANPEARGASFALLQQVFPFLVKYLGSETDEASTNLFPFLQAYTTVLKSYIKIKGDDSIHQFKANILALLRTIILKMKYDEDANHAFGDAAGPTDAEFIEMRKNLKKHFDAVGAIDKSLFVSFITSVVSETFDKYSSDPSSVSWSDAELALHLVYICGESIQGPGQFSTGEGASLALAPLSHMISKMITSNVSQHPHVSIPFEFFENVARYPLFFETFPDYIPSVLEAFVDRRGLHNDVNFIRIRAYYLFRQFVHALKSKLSPFVNDVLNNIQDLLVVSRPPPFKVPASIDEDSVGMPFDSQLYVYEAVGILISVDGVPTEKQAELLQAVLTPLMHQTEDIMRNQLYKRDTPENVVFTLQLNHLIRAIGSISKGFPDVDHLGRATQGVPPWVSVFQQALSVVAAVLERLHESELIRDASRFAFQRMVGCMGHDILNSIGPLVTAGLLTNSTRRELVDFLPFISHITHKFKPAVFPIMNELIGPLLERVFASLNLPVEGTDDAMSLQELRKGYLNLLAQIFNSDMEGILVTEQNMPQLNTVLQSVLHFVKESSDPSSQKLAFSVLSKCVISWGAGDEAQINGASLPKNPKTGKPEKPAKLLAATAPKSALPGFESFLYGSILPILFQVPLNAAYDPKDGQCYLVMSEIASLHKTAFVAQGGKYVEYLRGRFLPEMGCDPRAAEAFLDALQNKDNKGLREVLAAFLSEHRKTRR</sequence>
<gene>
    <name evidence="11" type="primary">LOS1</name>
    <name evidence="11" type="ORF">HDU87_002926</name>
</gene>
<evidence type="ECO:0000259" key="10">
    <source>
        <dbReference type="SMART" id="SM00913"/>
    </source>
</evidence>
<comment type="subcellular location">
    <subcellularLocation>
        <location evidence="1 9">Cytoplasm</location>
    </subcellularLocation>
    <subcellularLocation>
        <location evidence="9">Nucleus</location>
    </subcellularLocation>
    <text evidence="9">Shuttles between the nucleus and the cytoplasm.</text>
</comment>
<keyword evidence="4 9" id="KW-0813">Transport</keyword>
<dbReference type="InterPro" id="IPR013598">
    <property type="entry name" value="Exportin-1/Importin-b-like"/>
</dbReference>
<dbReference type="Proteomes" id="UP001212152">
    <property type="component" value="Unassembled WGS sequence"/>
</dbReference>
<comment type="function">
    <text evidence="9">tRNA nucleus export receptor which facilitates tRNA translocation across the nuclear pore complex.</text>
</comment>
<dbReference type="GO" id="GO:0016363">
    <property type="term" value="C:nuclear matrix"/>
    <property type="evidence" value="ECO:0007669"/>
    <property type="project" value="TreeGrafter"/>
</dbReference>
<dbReference type="PANTHER" id="PTHR15952">
    <property type="entry name" value="EXPORTIN-T/LOS1"/>
    <property type="match status" value="1"/>
</dbReference>
<keyword evidence="6 9" id="KW-0820">tRNA-binding</keyword>
<feature type="domain" description="Importin N-terminal" evidence="10">
    <location>
        <begin position="25"/>
        <end position="93"/>
    </location>
</feature>
<dbReference type="InterPro" id="IPR040017">
    <property type="entry name" value="XPOT"/>
</dbReference>
<organism evidence="11 12">
    <name type="scientific">Geranomyces variabilis</name>
    <dbReference type="NCBI Taxonomy" id="109894"/>
    <lineage>
        <taxon>Eukaryota</taxon>
        <taxon>Fungi</taxon>
        <taxon>Fungi incertae sedis</taxon>
        <taxon>Chytridiomycota</taxon>
        <taxon>Chytridiomycota incertae sedis</taxon>
        <taxon>Chytridiomycetes</taxon>
        <taxon>Spizellomycetales</taxon>
        <taxon>Powellomycetaceae</taxon>
        <taxon>Geranomyces</taxon>
    </lineage>
</organism>
<dbReference type="Pfam" id="PF03810">
    <property type="entry name" value="IBN_N"/>
    <property type="match status" value="1"/>
</dbReference>
<keyword evidence="5 9" id="KW-0963">Cytoplasm</keyword>
<dbReference type="GO" id="GO:0031267">
    <property type="term" value="F:small GTPase binding"/>
    <property type="evidence" value="ECO:0007669"/>
    <property type="project" value="InterPro"/>
</dbReference>
<protein>
    <recommendedName>
        <fullName evidence="3 9">Exportin-T</fullName>
    </recommendedName>
    <alternativeName>
        <fullName evidence="9">Exportin(tRNA)</fullName>
    </alternativeName>
    <alternativeName>
        <fullName evidence="9">tRNA exportin</fullName>
    </alternativeName>
</protein>
<evidence type="ECO:0000313" key="11">
    <source>
        <dbReference type="EMBL" id="KAJ3179317.1"/>
    </source>
</evidence>
<dbReference type="SUPFAM" id="SSF48371">
    <property type="entry name" value="ARM repeat"/>
    <property type="match status" value="1"/>
</dbReference>
<name>A0AAD5TM60_9FUNG</name>
<dbReference type="Pfam" id="PF19282">
    <property type="entry name" value="Exportin-T"/>
    <property type="match status" value="1"/>
</dbReference>
<dbReference type="GO" id="GO:0000049">
    <property type="term" value="F:tRNA binding"/>
    <property type="evidence" value="ECO:0007669"/>
    <property type="project" value="UniProtKB-UniRule"/>
</dbReference>
<dbReference type="SMART" id="SM00913">
    <property type="entry name" value="IBN_N"/>
    <property type="match status" value="1"/>
</dbReference>
<dbReference type="EMBL" id="JADGJQ010000021">
    <property type="protein sequence ID" value="KAJ3179317.1"/>
    <property type="molecule type" value="Genomic_DNA"/>
</dbReference>
<keyword evidence="8 9" id="KW-0539">Nucleus</keyword>
<dbReference type="GO" id="GO:0005643">
    <property type="term" value="C:nuclear pore"/>
    <property type="evidence" value="ECO:0007669"/>
    <property type="project" value="TreeGrafter"/>
</dbReference>
<evidence type="ECO:0000256" key="5">
    <source>
        <dbReference type="ARBA" id="ARBA00022490"/>
    </source>
</evidence>
<comment type="caution">
    <text evidence="11">The sequence shown here is derived from an EMBL/GenBank/DDBJ whole genome shotgun (WGS) entry which is preliminary data.</text>
</comment>
<evidence type="ECO:0000256" key="3">
    <source>
        <dbReference type="ARBA" id="ARBA00018928"/>
    </source>
</evidence>
<evidence type="ECO:0000256" key="6">
    <source>
        <dbReference type="ARBA" id="ARBA00022555"/>
    </source>
</evidence>
<dbReference type="GO" id="GO:0005737">
    <property type="term" value="C:cytoplasm"/>
    <property type="evidence" value="ECO:0007669"/>
    <property type="project" value="UniProtKB-SubCell"/>
</dbReference>